<keyword evidence="3" id="KW-1185">Reference proteome</keyword>
<sequence length="328" mass="36991">MQEIVLILSSLAGVATAAAVRKMPRDKNQLLSLGASSHIKSQINSLKIEKDILTKTISRLYQAESEFSKIQKDKLLLKYQHQLGIVLAKLEKLEQASHHPDLGPVGDGLITLMDQKLSKLDDRLYELSSKMVSSKVEAPKVEKPEVKQETKQKISNVFNFDKPKENKMDPIVIPPRKSRQSFELTTLTNISRGEPKFPQFENEPKQEVKPMPQPRVVPTEVIPKEVIPTEVIKPKDEIVQDIIQQKPKVEDKIEIIQSVAPKPEINLGTKPDLNKEVAKITEHKALPEPIKSKPVTSDDDFDDDADDLDKIKGDIMRVLSKLDQVEVE</sequence>
<proteinExistence type="predicted"/>
<dbReference type="Proteomes" id="UP000509441">
    <property type="component" value="Chromosome"/>
</dbReference>
<dbReference type="RefSeq" id="WP_179362936.1">
    <property type="nucleotide sequence ID" value="NZ_CP026994.1"/>
</dbReference>
<accession>A0A7D5RD84</accession>
<gene>
    <name evidence="2" type="ORF">C5F49_01065</name>
</gene>
<dbReference type="GeneID" id="56060493"/>
<dbReference type="AlphaFoldDB" id="A0A7D5RD84"/>
<organism evidence="2 3">
    <name type="scientific">Nitrosopumilus oxyclinae</name>
    <dbReference type="NCBI Taxonomy" id="1959104"/>
    <lineage>
        <taxon>Archaea</taxon>
        <taxon>Nitrososphaerota</taxon>
        <taxon>Nitrososphaeria</taxon>
        <taxon>Nitrosopumilales</taxon>
        <taxon>Nitrosopumilaceae</taxon>
        <taxon>Nitrosopumilus</taxon>
    </lineage>
</organism>
<protein>
    <submittedName>
        <fullName evidence="2">Uncharacterized protein</fullName>
    </submittedName>
</protein>
<feature type="region of interest" description="Disordered" evidence="1">
    <location>
        <begin position="192"/>
        <end position="211"/>
    </location>
</feature>
<dbReference type="KEGG" id="nox:C5F49_01065"/>
<dbReference type="EMBL" id="CP026994">
    <property type="protein sequence ID" value="QLH04065.1"/>
    <property type="molecule type" value="Genomic_DNA"/>
</dbReference>
<dbReference type="OrthoDB" id="4958at2157"/>
<reference evidence="2 3" key="1">
    <citation type="submission" date="2018-02" db="EMBL/GenBank/DDBJ databases">
        <title>Complete genome of Nitrosopumilus oxyclinae HCE1.</title>
        <authorList>
            <person name="Qin W."/>
            <person name="Zheng Y."/>
            <person name="Stahl D.A."/>
        </authorList>
    </citation>
    <scope>NUCLEOTIDE SEQUENCE [LARGE SCALE GENOMIC DNA]</scope>
    <source>
        <strain evidence="2 3">HCE1</strain>
    </source>
</reference>
<evidence type="ECO:0000313" key="2">
    <source>
        <dbReference type="EMBL" id="QLH04065.1"/>
    </source>
</evidence>
<name>A0A7D5RD84_9ARCH</name>
<feature type="region of interest" description="Disordered" evidence="1">
    <location>
        <begin position="281"/>
        <end position="308"/>
    </location>
</feature>
<evidence type="ECO:0000313" key="3">
    <source>
        <dbReference type="Proteomes" id="UP000509441"/>
    </source>
</evidence>
<feature type="compositionally biased region" description="Acidic residues" evidence="1">
    <location>
        <begin position="297"/>
        <end position="307"/>
    </location>
</feature>
<evidence type="ECO:0000256" key="1">
    <source>
        <dbReference type="SAM" id="MobiDB-lite"/>
    </source>
</evidence>